<feature type="region of interest" description="Disordered" evidence="1">
    <location>
        <begin position="282"/>
        <end position="308"/>
    </location>
</feature>
<dbReference type="EMBL" id="CADCSY010000035">
    <property type="protein sequence ID" value="CAA9223633.1"/>
    <property type="molecule type" value="Genomic_DNA"/>
</dbReference>
<dbReference type="GO" id="GO:0004300">
    <property type="term" value="F:enoyl-CoA hydratase activity"/>
    <property type="evidence" value="ECO:0007669"/>
    <property type="project" value="UniProtKB-EC"/>
</dbReference>
<dbReference type="InterPro" id="IPR001753">
    <property type="entry name" value="Enoyl-CoA_hydra/iso"/>
</dbReference>
<proteinExistence type="predicted"/>
<evidence type="ECO:0000256" key="1">
    <source>
        <dbReference type="SAM" id="MobiDB-lite"/>
    </source>
</evidence>
<evidence type="ECO:0000313" key="2">
    <source>
        <dbReference type="EMBL" id="CAA9223633.1"/>
    </source>
</evidence>
<accession>A0A6J4HFX3</accession>
<dbReference type="Pfam" id="PF00378">
    <property type="entry name" value="ECH_1"/>
    <property type="match status" value="1"/>
</dbReference>
<dbReference type="GO" id="GO:0006635">
    <property type="term" value="P:fatty acid beta-oxidation"/>
    <property type="evidence" value="ECO:0007669"/>
    <property type="project" value="TreeGrafter"/>
</dbReference>
<gene>
    <name evidence="2" type="ORF">AVDCRST_MAG20-873</name>
</gene>
<name>A0A6J4HFX3_9ACTN</name>
<dbReference type="Gene3D" id="3.90.226.10">
    <property type="entry name" value="2-enoyl-CoA Hydratase, Chain A, domain 1"/>
    <property type="match status" value="1"/>
</dbReference>
<dbReference type="AlphaFoldDB" id="A0A6J4HFX3"/>
<dbReference type="SUPFAM" id="SSF52096">
    <property type="entry name" value="ClpP/crotonase"/>
    <property type="match status" value="1"/>
</dbReference>
<sequence length="308" mass="32341">MELELVDVAVDGRVASVTIDAPPVNVITLPLLAELGASLSALAGDDEVSVVVLRSADPDFFLAHFDVEVILSVPVEEEAVRRPELGSFSRLCELVRTMPKVTICEVAGRVGGGGAELAASCDLRFGALETFVLNQMEVPLGIIPGGTGTQRLPRLVGVGRALEIVLGGIDVDAVTAERWGWLNRALPAADLRGHVERLAGRIASFPPTGLALAKRSVRNAEDLPLDEALLEEAHLFARALRDPSARARMRAFLDAGGQTREVERRVAHVVVGLQGDGIDQADLEEGLAGGGTGVTPAPPGSEPRVLGA</sequence>
<protein>
    <submittedName>
        <fullName evidence="2">Enoyl-CoA hydratase</fullName>
        <ecNumber evidence="2">4.2.1.17</ecNumber>
    </submittedName>
</protein>
<dbReference type="PANTHER" id="PTHR11941">
    <property type="entry name" value="ENOYL-COA HYDRATASE-RELATED"/>
    <property type="match status" value="1"/>
</dbReference>
<dbReference type="EC" id="4.2.1.17" evidence="2"/>
<reference evidence="2" key="1">
    <citation type="submission" date="2020-02" db="EMBL/GenBank/DDBJ databases">
        <authorList>
            <person name="Meier V. D."/>
        </authorList>
    </citation>
    <scope>NUCLEOTIDE SEQUENCE</scope>
    <source>
        <strain evidence="2">AVDCRST_MAG20</strain>
    </source>
</reference>
<dbReference type="CDD" id="cd06558">
    <property type="entry name" value="crotonase-like"/>
    <property type="match status" value="1"/>
</dbReference>
<dbReference type="InterPro" id="IPR029045">
    <property type="entry name" value="ClpP/crotonase-like_dom_sf"/>
</dbReference>
<keyword evidence="2" id="KW-0456">Lyase</keyword>
<organism evidence="2">
    <name type="scientific">uncultured Acidimicrobiales bacterium</name>
    <dbReference type="NCBI Taxonomy" id="310071"/>
    <lineage>
        <taxon>Bacteria</taxon>
        <taxon>Bacillati</taxon>
        <taxon>Actinomycetota</taxon>
        <taxon>Acidimicrobiia</taxon>
        <taxon>Acidimicrobiales</taxon>
        <taxon>environmental samples</taxon>
    </lineage>
</organism>
<dbReference type="PANTHER" id="PTHR11941:SF54">
    <property type="entry name" value="ENOYL-COA HYDRATASE, MITOCHONDRIAL"/>
    <property type="match status" value="1"/>
</dbReference>